<reference evidence="1" key="1">
    <citation type="submission" date="2018-05" db="EMBL/GenBank/DDBJ databases">
        <authorList>
            <person name="Lanie J.A."/>
            <person name="Ng W.-L."/>
            <person name="Kazmierczak K.M."/>
            <person name="Andrzejewski T.M."/>
            <person name="Davidsen T.M."/>
            <person name="Wayne K.J."/>
            <person name="Tettelin H."/>
            <person name="Glass J.I."/>
            <person name="Rusch D."/>
            <person name="Podicherti R."/>
            <person name="Tsui H.-C.T."/>
            <person name="Winkler M.E."/>
        </authorList>
    </citation>
    <scope>NUCLEOTIDE SEQUENCE</scope>
</reference>
<sequence length="48" mass="5464">MASGYKLGPITRIVPHHLIILRIAHALRLGKVFYESRIISTDMLASFR</sequence>
<dbReference type="EMBL" id="UINC01149397">
    <property type="protein sequence ID" value="SVD41846.1"/>
    <property type="molecule type" value="Genomic_DNA"/>
</dbReference>
<proteinExistence type="predicted"/>
<accession>A0A382V5J8</accession>
<protein>
    <submittedName>
        <fullName evidence="1">Uncharacterized protein</fullName>
    </submittedName>
</protein>
<organism evidence="1">
    <name type="scientific">marine metagenome</name>
    <dbReference type="NCBI Taxonomy" id="408172"/>
    <lineage>
        <taxon>unclassified sequences</taxon>
        <taxon>metagenomes</taxon>
        <taxon>ecological metagenomes</taxon>
    </lineage>
</organism>
<feature type="non-terminal residue" evidence="1">
    <location>
        <position position="48"/>
    </location>
</feature>
<evidence type="ECO:0000313" key="1">
    <source>
        <dbReference type="EMBL" id="SVD41846.1"/>
    </source>
</evidence>
<dbReference type="AlphaFoldDB" id="A0A382V5J8"/>
<name>A0A382V5J8_9ZZZZ</name>
<gene>
    <name evidence="1" type="ORF">METZ01_LOCUS394700</name>
</gene>